<dbReference type="GO" id="GO:0043565">
    <property type="term" value="F:sequence-specific DNA binding"/>
    <property type="evidence" value="ECO:0007669"/>
    <property type="project" value="InterPro"/>
</dbReference>
<proteinExistence type="predicted"/>
<dbReference type="InterPro" id="IPR044810">
    <property type="entry name" value="WRKY_plant"/>
</dbReference>
<dbReference type="SMART" id="SM00774">
    <property type="entry name" value="WRKY"/>
    <property type="match status" value="1"/>
</dbReference>
<dbReference type="PROSITE" id="PS50811">
    <property type="entry name" value="WRKY"/>
    <property type="match status" value="1"/>
</dbReference>
<keyword evidence="7" id="KW-1185">Reference proteome</keyword>
<dbReference type="KEGG" id="dzi:111303635"/>
<keyword evidence="4" id="KW-0804">Transcription</keyword>
<dbReference type="InterPro" id="IPR036576">
    <property type="entry name" value="WRKY_dom_sf"/>
</dbReference>
<keyword evidence="2" id="KW-0805">Transcription regulation</keyword>
<keyword evidence="5" id="KW-0539">Nucleus</keyword>
<evidence type="ECO:0000256" key="5">
    <source>
        <dbReference type="ARBA" id="ARBA00023242"/>
    </source>
</evidence>
<comment type="subcellular location">
    <subcellularLocation>
        <location evidence="1">Nucleus</location>
    </subcellularLocation>
</comment>
<evidence type="ECO:0000313" key="8">
    <source>
        <dbReference type="RefSeq" id="XP_022755769.1"/>
    </source>
</evidence>
<evidence type="ECO:0000256" key="3">
    <source>
        <dbReference type="ARBA" id="ARBA00023125"/>
    </source>
</evidence>
<evidence type="ECO:0000256" key="1">
    <source>
        <dbReference type="ARBA" id="ARBA00004123"/>
    </source>
</evidence>
<sequence>MGTDVAKTSSACILPSNPSRTLDAPKQALNFFSSEKNKRLEDGYFDQASEICEVDVDEDELKAKRSSALHFLNQKGYFALFVVHVPPINCTENENKGVIGSVSKTTRGHRVAVRTKEVLDNGYRSRKYGMAFGKGSPHPRFYYKCLTKGCSGKKWVQRDYQDTRFLITTYEGVHVHGCYNMGVYNLHTPLCNDHMPNYVEDAADLAKTISPTKGGEAAYPKSWSLQFLRPDTSFLARYEDVFEASIQDMVAQPEYEGIPEASIRDESQQSGNRSIQAFERMFY</sequence>
<keyword evidence="3" id="KW-0238">DNA-binding</keyword>
<evidence type="ECO:0000256" key="2">
    <source>
        <dbReference type="ARBA" id="ARBA00023015"/>
    </source>
</evidence>
<feature type="domain" description="WRKY" evidence="6">
    <location>
        <begin position="114"/>
        <end position="179"/>
    </location>
</feature>
<dbReference type="RefSeq" id="XP_022755769.1">
    <property type="nucleotide sequence ID" value="XM_022900034.1"/>
</dbReference>
<evidence type="ECO:0000313" key="7">
    <source>
        <dbReference type="Proteomes" id="UP000515121"/>
    </source>
</evidence>
<evidence type="ECO:0000259" key="6">
    <source>
        <dbReference type="PROSITE" id="PS50811"/>
    </source>
</evidence>
<evidence type="ECO:0000256" key="4">
    <source>
        <dbReference type="ARBA" id="ARBA00023163"/>
    </source>
</evidence>
<dbReference type="PANTHER" id="PTHR31221">
    <property type="entry name" value="WRKY TRANSCRIPTION FACTOR PROTEIN 1-RELATED"/>
    <property type="match status" value="1"/>
</dbReference>
<dbReference type="PANTHER" id="PTHR31221:SF283">
    <property type="entry name" value="WRKY DOMAIN-CONTAINING PROTEIN"/>
    <property type="match status" value="1"/>
</dbReference>
<dbReference type="Proteomes" id="UP000515121">
    <property type="component" value="Unplaced"/>
</dbReference>
<dbReference type="OrthoDB" id="1918969at2759"/>
<dbReference type="InterPro" id="IPR003657">
    <property type="entry name" value="WRKY_dom"/>
</dbReference>
<gene>
    <name evidence="8" type="primary">LOC111303635</name>
</gene>
<organism evidence="7 8">
    <name type="scientific">Durio zibethinus</name>
    <name type="common">Durian</name>
    <dbReference type="NCBI Taxonomy" id="66656"/>
    <lineage>
        <taxon>Eukaryota</taxon>
        <taxon>Viridiplantae</taxon>
        <taxon>Streptophyta</taxon>
        <taxon>Embryophyta</taxon>
        <taxon>Tracheophyta</taxon>
        <taxon>Spermatophyta</taxon>
        <taxon>Magnoliopsida</taxon>
        <taxon>eudicotyledons</taxon>
        <taxon>Gunneridae</taxon>
        <taxon>Pentapetalae</taxon>
        <taxon>rosids</taxon>
        <taxon>malvids</taxon>
        <taxon>Malvales</taxon>
        <taxon>Malvaceae</taxon>
        <taxon>Helicteroideae</taxon>
        <taxon>Durio</taxon>
    </lineage>
</organism>
<dbReference type="Pfam" id="PF03106">
    <property type="entry name" value="WRKY"/>
    <property type="match status" value="1"/>
</dbReference>
<accession>A0A6P5ZSR4</accession>
<dbReference type="Gene3D" id="2.20.25.80">
    <property type="entry name" value="WRKY domain"/>
    <property type="match status" value="1"/>
</dbReference>
<protein>
    <submittedName>
        <fullName evidence="8">Probable WRKY transcription factor 10</fullName>
    </submittedName>
</protein>
<dbReference type="AlphaFoldDB" id="A0A6P5ZSR4"/>
<dbReference type="SUPFAM" id="SSF118290">
    <property type="entry name" value="WRKY DNA-binding domain"/>
    <property type="match status" value="1"/>
</dbReference>
<reference evidence="8" key="1">
    <citation type="submission" date="2025-08" db="UniProtKB">
        <authorList>
            <consortium name="RefSeq"/>
        </authorList>
    </citation>
    <scope>IDENTIFICATION</scope>
    <source>
        <tissue evidence="8">Fruit stalk</tissue>
    </source>
</reference>
<dbReference type="GO" id="GO:0005634">
    <property type="term" value="C:nucleus"/>
    <property type="evidence" value="ECO:0007669"/>
    <property type="project" value="UniProtKB-SubCell"/>
</dbReference>
<dbReference type="GeneID" id="111303635"/>
<name>A0A6P5ZSR4_DURZI</name>
<dbReference type="GO" id="GO:0003700">
    <property type="term" value="F:DNA-binding transcription factor activity"/>
    <property type="evidence" value="ECO:0007669"/>
    <property type="project" value="InterPro"/>
</dbReference>